<reference evidence="2 3" key="1">
    <citation type="journal article" date="2016" name="Front. Microbiol.">
        <title>Comparative Genomics Analysis of Streptomyces Species Reveals Their Adaptation to the Marine Environment and Their Diversity at the Genomic Level.</title>
        <authorList>
            <person name="Tian X."/>
            <person name="Zhang Z."/>
            <person name="Yang T."/>
            <person name="Chen M."/>
            <person name="Li J."/>
            <person name="Chen F."/>
            <person name="Yang J."/>
            <person name="Li W."/>
            <person name="Zhang B."/>
            <person name="Zhang Z."/>
            <person name="Wu J."/>
            <person name="Zhang C."/>
            <person name="Long L."/>
            <person name="Xiao J."/>
        </authorList>
    </citation>
    <scope>NUCLEOTIDE SEQUENCE [LARGE SCALE GENOMIC DNA]</scope>
    <source>
        <strain evidence="2 3">SCSIO 02100</strain>
    </source>
</reference>
<dbReference type="EMBL" id="LJGU01000095">
    <property type="protein sequence ID" value="OEV05622.1"/>
    <property type="molecule type" value="Genomic_DNA"/>
</dbReference>
<name>A0A1E7KNR4_9ACTN</name>
<keyword evidence="3" id="KW-1185">Reference proteome</keyword>
<keyword evidence="1" id="KW-0812">Transmembrane</keyword>
<sequence length="275" mass="29877">MKRCLRLALWLLLPAELILVGCLLGGVPVSSGILLVVESVVVCLVVAELILLSRVFRRARRSGLDRAAACRAGLREVVPEPLRRLIGHETRAMVSLALWVARRRHGVRAGDHAVAYAGAQASTMFLLTFAVLVETVVLALLIPWPVVHLVVLVLDLYGVLFVLATHAACVVRPHVVGADGALRVRYGAFFDLRVSAEQVAQARIERGYPTSGPIQVDDEGVLTLSVGNQTSLVVELTEPVPVVRPLGRRETVRVLRFHADDPRAALVQLTASMPR</sequence>
<evidence type="ECO:0000313" key="2">
    <source>
        <dbReference type="EMBL" id="OEV05622.1"/>
    </source>
</evidence>
<gene>
    <name evidence="2" type="ORF">AN216_02800</name>
</gene>
<proteinExistence type="predicted"/>
<comment type="caution">
    <text evidence="2">The sequence shown here is derived from an EMBL/GenBank/DDBJ whole genome shotgun (WGS) entry which is preliminary data.</text>
</comment>
<evidence type="ECO:0000256" key="1">
    <source>
        <dbReference type="SAM" id="Phobius"/>
    </source>
</evidence>
<feature type="transmembrane region" description="Helical" evidence="1">
    <location>
        <begin position="33"/>
        <end position="52"/>
    </location>
</feature>
<keyword evidence="1" id="KW-1133">Transmembrane helix</keyword>
<evidence type="ECO:0000313" key="3">
    <source>
        <dbReference type="Proteomes" id="UP000176101"/>
    </source>
</evidence>
<keyword evidence="1" id="KW-0472">Membrane</keyword>
<dbReference type="STRING" id="1075402.AN216_02800"/>
<organism evidence="2 3">
    <name type="scientific">Streptomyces oceani</name>
    <dbReference type="NCBI Taxonomy" id="1075402"/>
    <lineage>
        <taxon>Bacteria</taxon>
        <taxon>Bacillati</taxon>
        <taxon>Actinomycetota</taxon>
        <taxon>Actinomycetes</taxon>
        <taxon>Kitasatosporales</taxon>
        <taxon>Streptomycetaceae</taxon>
        <taxon>Streptomyces</taxon>
    </lineage>
</organism>
<dbReference type="Proteomes" id="UP000176101">
    <property type="component" value="Unassembled WGS sequence"/>
</dbReference>
<dbReference type="AlphaFoldDB" id="A0A1E7KNR4"/>
<feature type="transmembrane region" description="Helical" evidence="1">
    <location>
        <begin position="7"/>
        <end position="27"/>
    </location>
</feature>
<dbReference type="PATRIC" id="fig|1075402.3.peg.3952"/>
<dbReference type="OrthoDB" id="4337641at2"/>
<protein>
    <submittedName>
        <fullName evidence="2">Uncharacterized protein</fullName>
    </submittedName>
</protein>
<feature type="transmembrane region" description="Helical" evidence="1">
    <location>
        <begin position="113"/>
        <end position="140"/>
    </location>
</feature>
<accession>A0A1E7KNR4</accession>